<evidence type="ECO:0000256" key="2">
    <source>
        <dbReference type="ARBA" id="ARBA00012369"/>
    </source>
</evidence>
<dbReference type="AlphaFoldDB" id="F0W890"/>
<dbReference type="GO" id="GO:0004767">
    <property type="term" value="F:sphingomyelin phosphodiesterase activity"/>
    <property type="evidence" value="ECO:0007669"/>
    <property type="project" value="UniProtKB-EC"/>
</dbReference>
<dbReference type="InterPro" id="IPR036691">
    <property type="entry name" value="Endo/exonu/phosph_ase_sf"/>
</dbReference>
<dbReference type="Pfam" id="PF03372">
    <property type="entry name" value="Exo_endo_phos"/>
    <property type="match status" value="1"/>
</dbReference>
<sequence length="356" mass="40555">MSMHVIQYNVFGRTEMLSVDGQIERLKRIPESLIANSPNSFIPIDVISFAEFFEQDQLEIMAEKFKELGFPYSTRILSDPEPLRSFTNGGVWIVSRWEILKEAQIIYRNACHYGDCLAAKGVKYARIVKTERGFSKVYNIFATHLQAWSTEKARDARVKQAHQMRQFVKEQNISTSEAILFAGDFNVDNVSYPGEVRSLMEILGSKVPFRIGVEKYTSDPRSNVLVGRDGAASYDGCSKSYFASWGQNEGNTYHPSDKTRQPCGKDYCYCPCCPKEWLDYVFHAQAPYLQPVVQPTIQAFTNKVQPFIAEWAGSSFLPEWMKGHIELTDLSDHYPVSTVFTFPVSNFDVEKPYAVS</sequence>
<evidence type="ECO:0000256" key="1">
    <source>
        <dbReference type="ARBA" id="ARBA00006335"/>
    </source>
</evidence>
<dbReference type="InterPro" id="IPR005135">
    <property type="entry name" value="Endo/exonuclease/phosphatase"/>
</dbReference>
<reference evidence="6" key="2">
    <citation type="submission" date="2011-02" db="EMBL/GenBank/DDBJ databases">
        <authorList>
            <person name="MacLean D."/>
        </authorList>
    </citation>
    <scope>NUCLEOTIDE SEQUENCE</scope>
</reference>
<evidence type="ECO:0000313" key="6">
    <source>
        <dbReference type="EMBL" id="CCA17290.1"/>
    </source>
</evidence>
<dbReference type="InterPro" id="IPR038772">
    <property type="entry name" value="Sph/SMPD2-like"/>
</dbReference>
<evidence type="ECO:0000259" key="5">
    <source>
        <dbReference type="Pfam" id="PF03372"/>
    </source>
</evidence>
<protein>
    <recommendedName>
        <fullName evidence="2">sphingomyelin phosphodiesterase</fullName>
        <ecNumber evidence="2">3.1.4.12</ecNumber>
    </recommendedName>
</protein>
<evidence type="ECO:0000256" key="3">
    <source>
        <dbReference type="ARBA" id="ARBA00022729"/>
    </source>
</evidence>
<dbReference type="InterPro" id="IPR017766">
    <property type="entry name" value="Sphingomyelinase/PLipase_C"/>
</dbReference>
<name>F0W890_9STRA</name>
<dbReference type="EC" id="3.1.4.12" evidence="2"/>
<reference evidence="6" key="1">
    <citation type="journal article" date="2011" name="PLoS Biol.">
        <title>Gene gain and loss during evolution of obligate parasitism in the white rust pathogen of Arabidopsis thaliana.</title>
        <authorList>
            <person name="Kemen E."/>
            <person name="Gardiner A."/>
            <person name="Schultz-Larsen T."/>
            <person name="Kemen A.C."/>
            <person name="Balmuth A.L."/>
            <person name="Robert-Seilaniantz A."/>
            <person name="Bailey K."/>
            <person name="Holub E."/>
            <person name="Studholme D.J."/>
            <person name="Maclean D."/>
            <person name="Jones J.D."/>
        </authorList>
    </citation>
    <scope>NUCLEOTIDE SEQUENCE</scope>
</reference>
<organism evidence="6">
    <name type="scientific">Albugo laibachii Nc14</name>
    <dbReference type="NCBI Taxonomy" id="890382"/>
    <lineage>
        <taxon>Eukaryota</taxon>
        <taxon>Sar</taxon>
        <taxon>Stramenopiles</taxon>
        <taxon>Oomycota</taxon>
        <taxon>Peronosporomycetes</taxon>
        <taxon>Albuginales</taxon>
        <taxon>Albuginaceae</taxon>
        <taxon>Albugo</taxon>
    </lineage>
</organism>
<dbReference type="PANTHER" id="PTHR16320">
    <property type="entry name" value="SPHINGOMYELINASE FAMILY MEMBER"/>
    <property type="match status" value="1"/>
</dbReference>
<keyword evidence="3" id="KW-0732">Signal</keyword>
<dbReference type="GO" id="GO:0005576">
    <property type="term" value="C:extracellular region"/>
    <property type="evidence" value="ECO:0007669"/>
    <property type="project" value="InterPro"/>
</dbReference>
<dbReference type="Gene3D" id="3.60.10.10">
    <property type="entry name" value="Endonuclease/exonuclease/phosphatase"/>
    <property type="match status" value="1"/>
</dbReference>
<evidence type="ECO:0000256" key="4">
    <source>
        <dbReference type="ARBA" id="ARBA00022801"/>
    </source>
</evidence>
<keyword evidence="4" id="KW-0378">Hydrolase</keyword>
<comment type="similarity">
    <text evidence="1">Belongs to the neutral sphingomyelinase family.</text>
</comment>
<feature type="domain" description="Endonuclease/exonuclease/phosphatase" evidence="5">
    <location>
        <begin position="7"/>
        <end position="269"/>
    </location>
</feature>
<dbReference type="PANTHER" id="PTHR16320:SF23">
    <property type="entry name" value="SPHINGOMYELINASE C 1"/>
    <property type="match status" value="1"/>
</dbReference>
<dbReference type="HOGENOM" id="CLU_041081_0_0_1"/>
<dbReference type="CDD" id="cd09078">
    <property type="entry name" value="nSMase"/>
    <property type="match status" value="1"/>
</dbReference>
<proteinExistence type="inferred from homology"/>
<dbReference type="EMBL" id="FR824078">
    <property type="protein sequence ID" value="CCA17290.1"/>
    <property type="molecule type" value="Genomic_DNA"/>
</dbReference>
<accession>F0W890</accession>
<dbReference type="SUPFAM" id="SSF56219">
    <property type="entry name" value="DNase I-like"/>
    <property type="match status" value="1"/>
</dbReference>
<gene>
    <name evidence="6" type="primary">AlNc14C33G2984</name>
    <name evidence="6" type="ORF">ALNC14_034330</name>
</gene>